<keyword evidence="3" id="KW-1185">Reference proteome</keyword>
<protein>
    <recommendedName>
        <fullName evidence="4">Prolactin receptor</fullName>
    </recommendedName>
</protein>
<sequence>MKPESGPHTCMHKTLLFTPVSMAAEGSSQLPSSCSSLTLNGALNEAHYPVAQPPKLKSHWGSPEGPERVSIMGLQPGVRGGGRASITALGDVMSRWPGATKETCPTLQQSQLSYQVHLSPSISPKPGGHTGLVKQREEEEEEW</sequence>
<name>A0AAV1F0J6_XYRNO</name>
<organism evidence="2 3">
    <name type="scientific">Xyrichtys novacula</name>
    <name type="common">Pearly razorfish</name>
    <name type="synonym">Hemipteronotus novacula</name>
    <dbReference type="NCBI Taxonomy" id="13765"/>
    <lineage>
        <taxon>Eukaryota</taxon>
        <taxon>Metazoa</taxon>
        <taxon>Chordata</taxon>
        <taxon>Craniata</taxon>
        <taxon>Vertebrata</taxon>
        <taxon>Euteleostomi</taxon>
        <taxon>Actinopterygii</taxon>
        <taxon>Neopterygii</taxon>
        <taxon>Teleostei</taxon>
        <taxon>Neoteleostei</taxon>
        <taxon>Acanthomorphata</taxon>
        <taxon>Eupercaria</taxon>
        <taxon>Labriformes</taxon>
        <taxon>Labridae</taxon>
        <taxon>Xyrichtys</taxon>
    </lineage>
</organism>
<gene>
    <name evidence="2" type="ORF">XNOV1_A027322</name>
</gene>
<evidence type="ECO:0000313" key="3">
    <source>
        <dbReference type="Proteomes" id="UP001178508"/>
    </source>
</evidence>
<feature type="region of interest" description="Disordered" evidence="1">
    <location>
        <begin position="118"/>
        <end position="143"/>
    </location>
</feature>
<evidence type="ECO:0000256" key="1">
    <source>
        <dbReference type="SAM" id="MobiDB-lite"/>
    </source>
</evidence>
<dbReference type="AlphaFoldDB" id="A0AAV1F0J6"/>
<reference evidence="2" key="1">
    <citation type="submission" date="2023-08" db="EMBL/GenBank/DDBJ databases">
        <authorList>
            <person name="Alioto T."/>
            <person name="Alioto T."/>
            <person name="Gomez Garrido J."/>
        </authorList>
    </citation>
    <scope>NUCLEOTIDE SEQUENCE</scope>
</reference>
<dbReference type="EMBL" id="OY660867">
    <property type="protein sequence ID" value="CAJ1054583.1"/>
    <property type="molecule type" value="Genomic_DNA"/>
</dbReference>
<evidence type="ECO:0008006" key="4">
    <source>
        <dbReference type="Google" id="ProtNLM"/>
    </source>
</evidence>
<proteinExistence type="predicted"/>
<accession>A0AAV1F0J6</accession>
<evidence type="ECO:0000313" key="2">
    <source>
        <dbReference type="EMBL" id="CAJ1054583.1"/>
    </source>
</evidence>
<dbReference type="Proteomes" id="UP001178508">
    <property type="component" value="Chromosome 4"/>
</dbReference>